<proteinExistence type="predicted"/>
<accession>A0A4Q0M8A1</accession>
<gene>
    <name evidence="2" type="ORF">EK403_18960</name>
</gene>
<sequence length="113" mass="12522">MRLRTAVLAAVAAAIPLSTALAADQPRRLSNYERGPAPSINDERRAVVVDRMAGRAGAVLDEDGVLLKKSFVDPAPPARVERRVYVREGYRRAFQLYGGFYGLDRWGYSRGGW</sequence>
<keyword evidence="1" id="KW-0732">Signal</keyword>
<feature type="chain" id="PRO_5020425381" evidence="1">
    <location>
        <begin position="23"/>
        <end position="113"/>
    </location>
</feature>
<dbReference type="EMBL" id="RYFI01000022">
    <property type="protein sequence ID" value="RXF69265.1"/>
    <property type="molecule type" value="Genomic_DNA"/>
</dbReference>
<dbReference type="AlphaFoldDB" id="A0A4Q0M8A1"/>
<evidence type="ECO:0000313" key="2">
    <source>
        <dbReference type="EMBL" id="RXF69265.1"/>
    </source>
</evidence>
<organism evidence="2 3">
    <name type="scientific">Hansschlegelia zhihuaiae</name>
    <dbReference type="NCBI Taxonomy" id="405005"/>
    <lineage>
        <taxon>Bacteria</taxon>
        <taxon>Pseudomonadati</taxon>
        <taxon>Pseudomonadota</taxon>
        <taxon>Alphaproteobacteria</taxon>
        <taxon>Hyphomicrobiales</taxon>
        <taxon>Methylopilaceae</taxon>
        <taxon>Hansschlegelia</taxon>
    </lineage>
</organism>
<dbReference type="RefSeq" id="WP_128779031.1">
    <property type="nucleotide sequence ID" value="NZ_RYFI01000022.1"/>
</dbReference>
<name>A0A4Q0M8A1_9HYPH</name>
<keyword evidence="3" id="KW-1185">Reference proteome</keyword>
<dbReference type="Proteomes" id="UP000289708">
    <property type="component" value="Unassembled WGS sequence"/>
</dbReference>
<protein>
    <submittedName>
        <fullName evidence="2">Uncharacterized protein</fullName>
    </submittedName>
</protein>
<feature type="signal peptide" evidence="1">
    <location>
        <begin position="1"/>
        <end position="22"/>
    </location>
</feature>
<reference evidence="2 3" key="1">
    <citation type="submission" date="2018-12" db="EMBL/GenBank/DDBJ databases">
        <title>bacterium Hansschlegelia zhihuaiae S113.</title>
        <authorList>
            <person name="He J."/>
        </authorList>
    </citation>
    <scope>NUCLEOTIDE SEQUENCE [LARGE SCALE GENOMIC DNA]</scope>
    <source>
        <strain evidence="2 3">S 113</strain>
    </source>
</reference>
<dbReference type="OrthoDB" id="9974081at2"/>
<evidence type="ECO:0000313" key="3">
    <source>
        <dbReference type="Proteomes" id="UP000289708"/>
    </source>
</evidence>
<comment type="caution">
    <text evidence="2">The sequence shown here is derived from an EMBL/GenBank/DDBJ whole genome shotgun (WGS) entry which is preliminary data.</text>
</comment>
<evidence type="ECO:0000256" key="1">
    <source>
        <dbReference type="SAM" id="SignalP"/>
    </source>
</evidence>